<name>A0A8T0IHJ0_CERPU</name>
<reference evidence="2" key="1">
    <citation type="submission" date="2020-06" db="EMBL/GenBank/DDBJ databases">
        <title>WGS assembly of Ceratodon purpureus strain R40.</title>
        <authorList>
            <person name="Carey S.B."/>
            <person name="Jenkins J."/>
            <person name="Shu S."/>
            <person name="Lovell J.T."/>
            <person name="Sreedasyam A."/>
            <person name="Maumus F."/>
            <person name="Tiley G.P."/>
            <person name="Fernandez-Pozo N."/>
            <person name="Barry K."/>
            <person name="Chen C."/>
            <person name="Wang M."/>
            <person name="Lipzen A."/>
            <person name="Daum C."/>
            <person name="Saski C.A."/>
            <person name="Payton A.C."/>
            <person name="Mcbreen J.C."/>
            <person name="Conrad R.E."/>
            <person name="Kollar L.M."/>
            <person name="Olsson S."/>
            <person name="Huttunen S."/>
            <person name="Landis J.B."/>
            <person name="Wickett N.J."/>
            <person name="Johnson M.G."/>
            <person name="Rensing S.A."/>
            <person name="Grimwood J."/>
            <person name="Schmutz J."/>
            <person name="Mcdaniel S.F."/>
        </authorList>
    </citation>
    <scope>NUCLEOTIDE SEQUENCE</scope>
    <source>
        <strain evidence="2">R40</strain>
    </source>
</reference>
<accession>A0A8T0IHJ0</accession>
<keyword evidence="3" id="KW-1185">Reference proteome</keyword>
<feature type="compositionally biased region" description="Basic and acidic residues" evidence="1">
    <location>
        <begin position="504"/>
        <end position="513"/>
    </location>
</feature>
<feature type="region of interest" description="Disordered" evidence="1">
    <location>
        <begin position="491"/>
        <end position="513"/>
    </location>
</feature>
<sequence length="513" mass="55991">MKRFKGFGVRGSAGKGGPTTYVKSAAAKITSPQCLPGLYSPAGRESSRRRSVDDARFKEDKELQAAAAGAPVEGELLACARYVSRRRSVDDSLFVETEDLQAVRREIWKASPQRWGSQNVPAMMSSSDSFSSASDVQSSSRPSDASVVSLASDTIHHQLQYQQLVGDGGNRTVVLGFDANAREAGVCATAMWMFGNVLQKGDKLVLLGVMENVRGPLGYRVQVNDQTWLGPNKKSVHDEIRVRNVTWLGLPGLKKLCDDGGVKLVVDVKAAARAEVAIVQEAVALGAVHVVLDRSLHNKRRRYYLEGLSCDVTRMRRNGGVDSIRSLASIASDREKRRMPSPTSVLTPQRKPPRGRTVAPSDGTSILLEGARNSSDFNSSLSRLVKLVEEKNAVATFSSPYPTIDEADDLFSIDHATMTRRVNMLLEPQPGHMDHRRDQLAMDDDEGYESDDLFSLAGDGASRRPSVAVFCPPDLQSQSARNSIAIAAPRSSRDFMRSNLDSGPRLDRHLLPS</sequence>
<dbReference type="Proteomes" id="UP000822688">
    <property type="component" value="Chromosome 3"/>
</dbReference>
<evidence type="ECO:0000256" key="1">
    <source>
        <dbReference type="SAM" id="MobiDB-lite"/>
    </source>
</evidence>
<feature type="region of interest" description="Disordered" evidence="1">
    <location>
        <begin position="117"/>
        <end position="143"/>
    </location>
</feature>
<evidence type="ECO:0000313" key="2">
    <source>
        <dbReference type="EMBL" id="KAG0582018.1"/>
    </source>
</evidence>
<feature type="compositionally biased region" description="Low complexity" evidence="1">
    <location>
        <begin position="125"/>
        <end position="143"/>
    </location>
</feature>
<dbReference type="EMBL" id="CM026423">
    <property type="protein sequence ID" value="KAG0582018.1"/>
    <property type="molecule type" value="Genomic_DNA"/>
</dbReference>
<gene>
    <name evidence="2" type="ORF">KC19_3G026900</name>
</gene>
<dbReference type="AlphaFoldDB" id="A0A8T0IHJ0"/>
<evidence type="ECO:0000313" key="3">
    <source>
        <dbReference type="Proteomes" id="UP000822688"/>
    </source>
</evidence>
<feature type="region of interest" description="Disordered" evidence="1">
    <location>
        <begin position="332"/>
        <end position="362"/>
    </location>
</feature>
<organism evidence="2 3">
    <name type="scientific">Ceratodon purpureus</name>
    <name type="common">Fire moss</name>
    <name type="synonym">Dicranum purpureum</name>
    <dbReference type="NCBI Taxonomy" id="3225"/>
    <lineage>
        <taxon>Eukaryota</taxon>
        <taxon>Viridiplantae</taxon>
        <taxon>Streptophyta</taxon>
        <taxon>Embryophyta</taxon>
        <taxon>Bryophyta</taxon>
        <taxon>Bryophytina</taxon>
        <taxon>Bryopsida</taxon>
        <taxon>Dicranidae</taxon>
        <taxon>Pseudoditrichales</taxon>
        <taxon>Ditrichaceae</taxon>
        <taxon>Ceratodon</taxon>
    </lineage>
</organism>
<proteinExistence type="predicted"/>
<comment type="caution">
    <text evidence="2">The sequence shown here is derived from an EMBL/GenBank/DDBJ whole genome shotgun (WGS) entry which is preliminary data.</text>
</comment>
<protein>
    <submittedName>
        <fullName evidence="2">Uncharacterized protein</fullName>
    </submittedName>
</protein>